<keyword evidence="3" id="KW-0808">Transferase</keyword>
<evidence type="ECO:0000256" key="1">
    <source>
        <dbReference type="SAM" id="Phobius"/>
    </source>
</evidence>
<feature type="domain" description="Glycosyltransferase 2-like" evidence="2">
    <location>
        <begin position="4"/>
        <end position="127"/>
    </location>
</feature>
<keyword evidence="1" id="KW-0472">Membrane</keyword>
<gene>
    <name evidence="3" type="ORF">TR69_WS6001001445</name>
</gene>
<dbReference type="Pfam" id="PF00535">
    <property type="entry name" value="Glycos_transf_2"/>
    <property type="match status" value="1"/>
</dbReference>
<protein>
    <submittedName>
        <fullName evidence="3">PGL/p-HBAD biosynthesis glycosyltransferase</fullName>
        <ecNumber evidence="3">2.4.1.-</ecNumber>
    </submittedName>
</protein>
<name>A0A136LW27_9BACT</name>
<sequence>MKITVIVNTLNRPESLALCLESLRKQTYKDFEVVVVDQSRNRRSKAVCKPYNLKYYRIRKRNNLSVSRNYGINMAAGDVLAFIDDDAQAREDWIERIAAAFSSEEAPDLIAGRVIDVSDPENPVTQFQNGIVSSFGYTEDIRPSDERRYGKGHAGWYLRPMGANMILRKQAAVAAGGFDEFYEYIHDETDIAVRLIKNGGTAVYDDQLIVEHNPALGRNRKKRGGTNWFALAKNNLYFALKNGTGPAPLKILRALWRVLGGRGPYATLLQMFVHRRIWLVAFVFNVLKVTAGIAKGFNGGLLKRRRTRTFGEPTEYVLFAKRHE</sequence>
<evidence type="ECO:0000313" key="4">
    <source>
        <dbReference type="Proteomes" id="UP000070457"/>
    </source>
</evidence>
<keyword evidence="1" id="KW-0812">Transmembrane</keyword>
<dbReference type="PANTHER" id="PTHR43685">
    <property type="entry name" value="GLYCOSYLTRANSFERASE"/>
    <property type="match status" value="1"/>
</dbReference>
<organism evidence="3 4">
    <name type="scientific">candidate division WS6 bacterium OLB20</name>
    <dbReference type="NCBI Taxonomy" id="1617426"/>
    <lineage>
        <taxon>Bacteria</taxon>
        <taxon>Candidatus Dojkabacteria</taxon>
    </lineage>
</organism>
<comment type="caution">
    <text evidence="3">The sequence shown here is derived from an EMBL/GenBank/DDBJ whole genome shotgun (WGS) entry which is preliminary data.</text>
</comment>
<dbReference type="STRING" id="1617426.TR69_WS6001001445"/>
<dbReference type="Proteomes" id="UP000070457">
    <property type="component" value="Unassembled WGS sequence"/>
</dbReference>
<dbReference type="GO" id="GO:0016757">
    <property type="term" value="F:glycosyltransferase activity"/>
    <property type="evidence" value="ECO:0007669"/>
    <property type="project" value="UniProtKB-KW"/>
</dbReference>
<dbReference type="InterPro" id="IPR050834">
    <property type="entry name" value="Glycosyltransf_2"/>
</dbReference>
<dbReference type="CDD" id="cd00761">
    <property type="entry name" value="Glyco_tranf_GTA_type"/>
    <property type="match status" value="1"/>
</dbReference>
<dbReference type="SUPFAM" id="SSF53448">
    <property type="entry name" value="Nucleotide-diphospho-sugar transferases"/>
    <property type="match status" value="1"/>
</dbReference>
<dbReference type="InterPro" id="IPR001173">
    <property type="entry name" value="Glyco_trans_2-like"/>
</dbReference>
<evidence type="ECO:0000259" key="2">
    <source>
        <dbReference type="Pfam" id="PF00535"/>
    </source>
</evidence>
<reference evidence="3 4" key="1">
    <citation type="submission" date="2015-02" db="EMBL/GenBank/DDBJ databases">
        <title>Improved understanding of the partial-nitritation anammox process through 23 genomes representing the majority of the microbial community.</title>
        <authorList>
            <person name="Speth D.R."/>
            <person name="In T Zandt M."/>
            <person name="Guerrero Cruz S."/>
            <person name="Jetten M.S."/>
            <person name="Dutilh B.E."/>
        </authorList>
    </citation>
    <scope>NUCLEOTIDE SEQUENCE [LARGE SCALE GENOMIC DNA]</scope>
    <source>
        <strain evidence="3">OLB20</strain>
    </source>
</reference>
<dbReference type="InterPro" id="IPR029044">
    <property type="entry name" value="Nucleotide-diphossugar_trans"/>
</dbReference>
<dbReference type="PANTHER" id="PTHR43685:SF2">
    <property type="entry name" value="GLYCOSYLTRANSFERASE 2-LIKE DOMAIN-CONTAINING PROTEIN"/>
    <property type="match status" value="1"/>
</dbReference>
<keyword evidence="1" id="KW-1133">Transmembrane helix</keyword>
<dbReference type="AlphaFoldDB" id="A0A136LW27"/>
<keyword evidence="3" id="KW-0328">Glycosyltransferase</keyword>
<accession>A0A136LW27</accession>
<evidence type="ECO:0000313" key="3">
    <source>
        <dbReference type="EMBL" id="KXK25839.1"/>
    </source>
</evidence>
<proteinExistence type="predicted"/>
<feature type="transmembrane region" description="Helical" evidence="1">
    <location>
        <begin position="277"/>
        <end position="298"/>
    </location>
</feature>
<dbReference type="Gene3D" id="3.90.550.10">
    <property type="entry name" value="Spore Coat Polysaccharide Biosynthesis Protein SpsA, Chain A"/>
    <property type="match status" value="1"/>
</dbReference>
<dbReference type="EC" id="2.4.1.-" evidence="3"/>
<dbReference type="EMBL" id="JYNZ01000006">
    <property type="protein sequence ID" value="KXK25839.1"/>
    <property type="molecule type" value="Genomic_DNA"/>
</dbReference>